<feature type="region of interest" description="Disordered" evidence="1">
    <location>
        <begin position="226"/>
        <end position="259"/>
    </location>
</feature>
<protein>
    <recommendedName>
        <fullName evidence="2">WAP domain-containing protein</fullName>
    </recommendedName>
</protein>
<name>A0A8S3S4Y9_MYTED</name>
<keyword evidence="4" id="KW-1185">Reference proteome</keyword>
<dbReference type="OrthoDB" id="9985779at2759"/>
<gene>
    <name evidence="3" type="ORF">MEDL_30609</name>
</gene>
<dbReference type="GO" id="GO:0005576">
    <property type="term" value="C:extracellular region"/>
    <property type="evidence" value="ECO:0007669"/>
    <property type="project" value="InterPro"/>
</dbReference>
<sequence length="429" mass="46955">MQLPVGFYGSPYFSASSFARLREYRYKRTERFLVTNISSLCCEVIDETKIERLCPRPVGGWSMPCDTPCNIDNDCPADRMCCRLSTCATYCAEPLYVDQNGLIPKEKLFRSRENNFQNFVDSKVNQVQIIKTAVDEKQETDMKNLSPPSNLIETPRLSETRNEIPNIGCFDECALNVDCESGYYCVKVGCRNVCKLDSLDITTPSVNLESTPTSVGLDLTTPSASLNLNSPSSSSDLAPTSVGLDSTSSRASVNLNSPSSSLDLVPTSVGLDSTSPSVGLDLTSPSVGLDLTSPSVALTPPSSGLDLTSPSVNLDLNSPSSNSDLTSRSFSLDLTPPSFTAQVFQTQNTNFRMNRQDLATPEFMFPRNEGFETQQFSDIPITQADPVVDSLRMTDLTKDVCINECFNHFDCRNGFCINIGCHTFCKASI</sequence>
<dbReference type="Proteomes" id="UP000683360">
    <property type="component" value="Unassembled WGS sequence"/>
</dbReference>
<feature type="compositionally biased region" description="Polar residues" evidence="1">
    <location>
        <begin position="243"/>
        <end position="259"/>
    </location>
</feature>
<dbReference type="AlphaFoldDB" id="A0A8S3S4Y9"/>
<evidence type="ECO:0000259" key="2">
    <source>
        <dbReference type="Pfam" id="PF00095"/>
    </source>
</evidence>
<evidence type="ECO:0000313" key="4">
    <source>
        <dbReference type="Proteomes" id="UP000683360"/>
    </source>
</evidence>
<evidence type="ECO:0000313" key="3">
    <source>
        <dbReference type="EMBL" id="CAG2216931.1"/>
    </source>
</evidence>
<dbReference type="Pfam" id="PF00095">
    <property type="entry name" value="WAP"/>
    <property type="match status" value="1"/>
</dbReference>
<dbReference type="EMBL" id="CAJPWZ010001496">
    <property type="protein sequence ID" value="CAG2216931.1"/>
    <property type="molecule type" value="Genomic_DNA"/>
</dbReference>
<dbReference type="InterPro" id="IPR008197">
    <property type="entry name" value="WAP_dom"/>
</dbReference>
<feature type="compositionally biased region" description="Low complexity" evidence="1">
    <location>
        <begin position="226"/>
        <end position="241"/>
    </location>
</feature>
<accession>A0A8S3S4Y9</accession>
<proteinExistence type="predicted"/>
<evidence type="ECO:0000256" key="1">
    <source>
        <dbReference type="SAM" id="MobiDB-lite"/>
    </source>
</evidence>
<feature type="domain" description="WAP" evidence="2">
    <location>
        <begin position="53"/>
        <end position="94"/>
    </location>
</feature>
<organism evidence="3 4">
    <name type="scientific">Mytilus edulis</name>
    <name type="common">Blue mussel</name>
    <dbReference type="NCBI Taxonomy" id="6550"/>
    <lineage>
        <taxon>Eukaryota</taxon>
        <taxon>Metazoa</taxon>
        <taxon>Spiralia</taxon>
        <taxon>Lophotrochozoa</taxon>
        <taxon>Mollusca</taxon>
        <taxon>Bivalvia</taxon>
        <taxon>Autobranchia</taxon>
        <taxon>Pteriomorphia</taxon>
        <taxon>Mytilida</taxon>
        <taxon>Mytiloidea</taxon>
        <taxon>Mytilidae</taxon>
        <taxon>Mytilinae</taxon>
        <taxon>Mytilus</taxon>
    </lineage>
</organism>
<comment type="caution">
    <text evidence="3">The sequence shown here is derived from an EMBL/GenBank/DDBJ whole genome shotgun (WGS) entry which is preliminary data.</text>
</comment>
<reference evidence="3" key="1">
    <citation type="submission" date="2021-03" db="EMBL/GenBank/DDBJ databases">
        <authorList>
            <person name="Bekaert M."/>
        </authorList>
    </citation>
    <scope>NUCLEOTIDE SEQUENCE</scope>
</reference>
<dbReference type="GO" id="GO:0030414">
    <property type="term" value="F:peptidase inhibitor activity"/>
    <property type="evidence" value="ECO:0007669"/>
    <property type="project" value="InterPro"/>
</dbReference>